<evidence type="ECO:0000256" key="7">
    <source>
        <dbReference type="HAMAP-Rule" id="MF_02065"/>
    </source>
</evidence>
<dbReference type="AlphaFoldDB" id="A0A2H0VIZ7"/>
<dbReference type="GO" id="GO:0009252">
    <property type="term" value="P:peptidoglycan biosynthetic process"/>
    <property type="evidence" value="ECO:0007669"/>
    <property type="project" value="UniProtKB-UniRule"/>
</dbReference>
<gene>
    <name evidence="7" type="primary">mltG</name>
    <name evidence="8" type="ORF">COT87_01520</name>
</gene>
<evidence type="ECO:0000256" key="4">
    <source>
        <dbReference type="ARBA" id="ARBA00023136"/>
    </source>
</evidence>
<keyword evidence="3 7" id="KW-1133">Transmembrane helix</keyword>
<dbReference type="GO" id="GO:0005886">
    <property type="term" value="C:plasma membrane"/>
    <property type="evidence" value="ECO:0007669"/>
    <property type="project" value="UniProtKB-SubCell"/>
</dbReference>
<keyword evidence="5 7" id="KW-0456">Lyase</keyword>
<dbReference type="InterPro" id="IPR003770">
    <property type="entry name" value="MLTG-like"/>
</dbReference>
<dbReference type="NCBIfam" id="TIGR00247">
    <property type="entry name" value="endolytic transglycosylase MltG"/>
    <property type="match status" value="1"/>
</dbReference>
<dbReference type="GO" id="GO:0071555">
    <property type="term" value="P:cell wall organization"/>
    <property type="evidence" value="ECO:0007669"/>
    <property type="project" value="UniProtKB-KW"/>
</dbReference>
<dbReference type="EMBL" id="PFAF01000029">
    <property type="protein sequence ID" value="PIR99048.1"/>
    <property type="molecule type" value="Genomic_DNA"/>
</dbReference>
<dbReference type="GO" id="GO:0008932">
    <property type="term" value="F:lytic endotransglycosylase activity"/>
    <property type="evidence" value="ECO:0007669"/>
    <property type="project" value="UniProtKB-UniRule"/>
</dbReference>
<keyword evidence="2 7" id="KW-0812">Transmembrane</keyword>
<evidence type="ECO:0000313" key="9">
    <source>
        <dbReference type="Proteomes" id="UP000230796"/>
    </source>
</evidence>
<keyword evidence="1 7" id="KW-1003">Cell membrane</keyword>
<dbReference type="PANTHER" id="PTHR30518:SF2">
    <property type="entry name" value="ENDOLYTIC MUREIN TRANSGLYCOSYLASE"/>
    <property type="match status" value="1"/>
</dbReference>
<protein>
    <recommendedName>
        <fullName evidence="7">Endolytic murein transglycosylase</fullName>
        <ecNumber evidence="7">4.2.2.29</ecNumber>
    </recommendedName>
    <alternativeName>
        <fullName evidence="7">Peptidoglycan lytic transglycosylase</fullName>
    </alternativeName>
    <alternativeName>
        <fullName evidence="7">Peptidoglycan polymerization terminase</fullName>
    </alternativeName>
</protein>
<evidence type="ECO:0000256" key="3">
    <source>
        <dbReference type="ARBA" id="ARBA00022989"/>
    </source>
</evidence>
<comment type="similarity">
    <text evidence="7">Belongs to the transglycosylase MltG family.</text>
</comment>
<evidence type="ECO:0000256" key="5">
    <source>
        <dbReference type="ARBA" id="ARBA00023239"/>
    </source>
</evidence>
<dbReference type="Gene3D" id="3.30.1490.480">
    <property type="entry name" value="Endolytic murein transglycosylase"/>
    <property type="match status" value="1"/>
</dbReference>
<comment type="function">
    <text evidence="7">Functions as a peptidoglycan terminase that cleaves nascent peptidoglycan strands endolytically to terminate their elongation.</text>
</comment>
<reference evidence="9" key="1">
    <citation type="submission" date="2017-09" db="EMBL/GenBank/DDBJ databases">
        <title>Depth-based differentiation of microbial function through sediment-hosted aquifers and enrichment of novel symbionts in the deep terrestrial subsurface.</title>
        <authorList>
            <person name="Probst A.J."/>
            <person name="Ladd B."/>
            <person name="Jarett J.K."/>
            <person name="Geller-Mcgrath D.E."/>
            <person name="Sieber C.M.K."/>
            <person name="Emerson J.B."/>
            <person name="Anantharaman K."/>
            <person name="Thomas B.C."/>
            <person name="Malmstrom R."/>
            <person name="Stieglmeier M."/>
            <person name="Klingl A."/>
            <person name="Woyke T."/>
            <person name="Ryan C.M."/>
            <person name="Banfield J.F."/>
        </authorList>
    </citation>
    <scope>NUCLEOTIDE SEQUENCE [LARGE SCALE GENOMIC DNA]</scope>
</reference>
<proteinExistence type="inferred from homology"/>
<feature type="site" description="Important for catalytic activity" evidence="7">
    <location>
        <position position="203"/>
    </location>
</feature>
<dbReference type="Proteomes" id="UP000230796">
    <property type="component" value="Unassembled WGS sequence"/>
</dbReference>
<comment type="caution">
    <text evidence="8">The sequence shown here is derived from an EMBL/GenBank/DDBJ whole genome shotgun (WGS) entry which is preliminary data.</text>
</comment>
<evidence type="ECO:0000256" key="2">
    <source>
        <dbReference type="ARBA" id="ARBA00022692"/>
    </source>
</evidence>
<evidence type="ECO:0000256" key="1">
    <source>
        <dbReference type="ARBA" id="ARBA00022475"/>
    </source>
</evidence>
<keyword evidence="4 7" id="KW-0472">Membrane</keyword>
<name>A0A2H0VIZ7_9BACT</name>
<evidence type="ECO:0000256" key="6">
    <source>
        <dbReference type="ARBA" id="ARBA00023316"/>
    </source>
</evidence>
<feature type="transmembrane region" description="Helical" evidence="7">
    <location>
        <begin position="33"/>
        <end position="51"/>
    </location>
</feature>
<dbReference type="Pfam" id="PF02618">
    <property type="entry name" value="YceG"/>
    <property type="match status" value="1"/>
</dbReference>
<keyword evidence="6 7" id="KW-0961">Cell wall biogenesis/degradation</keyword>
<accession>A0A2H0VIZ7</accession>
<dbReference type="PANTHER" id="PTHR30518">
    <property type="entry name" value="ENDOLYTIC MUREIN TRANSGLYCOSYLASE"/>
    <property type="match status" value="1"/>
</dbReference>
<evidence type="ECO:0000313" key="8">
    <source>
        <dbReference type="EMBL" id="PIR99048.1"/>
    </source>
</evidence>
<dbReference type="HAMAP" id="MF_02065">
    <property type="entry name" value="MltG"/>
    <property type="match status" value="1"/>
</dbReference>
<comment type="catalytic activity">
    <reaction evidence="7">
        <text>a peptidoglycan chain = a peptidoglycan chain with N-acetyl-1,6-anhydromuramyl-[peptide] at the reducing end + a peptidoglycan chain with N-acetylglucosamine at the non-reducing end.</text>
        <dbReference type="EC" id="4.2.2.29"/>
    </reaction>
</comment>
<organism evidence="8 9">
    <name type="scientific">Candidatus Collierbacteria bacterium CG10_big_fil_rev_8_21_14_0_10_44_9</name>
    <dbReference type="NCBI Taxonomy" id="1974535"/>
    <lineage>
        <taxon>Bacteria</taxon>
        <taxon>Candidatus Collieribacteriota</taxon>
    </lineage>
</organism>
<sequence>MLPKTKKVKKLLANVDAFLSMTRSQRLIAARSLAKFSFLALLVVGIYGYTLTLSVSKNASTQEFEIAKGESVKTIASRLKSANLLRSPLLFRLIVRQNKLIVQAGIYQLSPSLAPNILAQTLTKGLSVDKKITIPEGYRLEQIAELTGLDLVSPEGRLFPDTYFIKEDITAKELVDLLQANFAKKVGEIDNQTLILASLVERETRGDEEKPIVASILKKRLAAGWALELDATVQYILGKPGAWWPNTTLLDRKIKSPYNTYLNVGLPPAPIGNPGLASINAVRAAQDSPYWFYLHDKSGQIHYASTLADHNQNIQTYIY</sequence>
<dbReference type="EC" id="4.2.2.29" evidence="7"/>
<comment type="subcellular location">
    <subcellularLocation>
        <location evidence="7">Cell membrane</location>
        <topology evidence="7">Single-pass membrane protein</topology>
    </subcellularLocation>
</comment>